<organism evidence="1 2">
    <name type="scientific">Apiospora kogelbergensis</name>
    <dbReference type="NCBI Taxonomy" id="1337665"/>
    <lineage>
        <taxon>Eukaryota</taxon>
        <taxon>Fungi</taxon>
        <taxon>Dikarya</taxon>
        <taxon>Ascomycota</taxon>
        <taxon>Pezizomycotina</taxon>
        <taxon>Sordariomycetes</taxon>
        <taxon>Xylariomycetidae</taxon>
        <taxon>Amphisphaeriales</taxon>
        <taxon>Apiosporaceae</taxon>
        <taxon>Apiospora</taxon>
    </lineage>
</organism>
<proteinExistence type="predicted"/>
<name>A0AAW0QJZ1_9PEZI</name>
<evidence type="ECO:0000313" key="1">
    <source>
        <dbReference type="EMBL" id="KAK8105804.1"/>
    </source>
</evidence>
<dbReference type="AlphaFoldDB" id="A0AAW0QJZ1"/>
<dbReference type="EMBL" id="JAQQWP010000008">
    <property type="protein sequence ID" value="KAK8105804.1"/>
    <property type="molecule type" value="Genomic_DNA"/>
</dbReference>
<accession>A0AAW0QJZ1</accession>
<evidence type="ECO:0000313" key="2">
    <source>
        <dbReference type="Proteomes" id="UP001392437"/>
    </source>
</evidence>
<keyword evidence="2" id="KW-1185">Reference proteome</keyword>
<reference evidence="1 2" key="1">
    <citation type="submission" date="2023-01" db="EMBL/GenBank/DDBJ databases">
        <title>Analysis of 21 Apiospora genomes using comparative genomics revels a genus with tremendous synthesis potential of carbohydrate active enzymes and secondary metabolites.</title>
        <authorList>
            <person name="Sorensen T."/>
        </authorList>
    </citation>
    <scope>NUCLEOTIDE SEQUENCE [LARGE SCALE GENOMIC DNA]</scope>
    <source>
        <strain evidence="1 2">CBS 117206</strain>
    </source>
</reference>
<evidence type="ECO:0008006" key="3">
    <source>
        <dbReference type="Google" id="ProtNLM"/>
    </source>
</evidence>
<dbReference type="Proteomes" id="UP001392437">
    <property type="component" value="Unassembled WGS sequence"/>
</dbReference>
<gene>
    <name evidence="1" type="ORF">PG999_009163</name>
</gene>
<protein>
    <recommendedName>
        <fullName evidence="3">Glycosyltransferase family 25 protein</fullName>
    </recommendedName>
</protein>
<sequence>MSSNSKLASSLFRRAAQAPPSVPAIIAATTNATLGFEKLLVVSPGPSWRTRGLEAAGKLTGLEFTIPSLPAISDQQVQEFQQIGNGNLQVPGLGSAKAWVAHLHMLEYFIASGLETALIVEDDFDFDTRLRTEQIPLLTDNLRAYAGLEPDDLTAISPYGDAWDILWLGHCGAEVRKGMAFFDPLRVDRSRWYFLKWIEATFGQHDKLWVPDGLRIVQPGGAVCTWAYAVTRRSAQKVLSVMARGDSQAYDIGMLDMCNARVEGLRCLTINPTVVSTYIPPKEAGKLSLVNVANENGQVVGEAQFDGIKGSAPWVSKSARCNALFGEDCRPQKG</sequence>
<comment type="caution">
    <text evidence="1">The sequence shown here is derived from an EMBL/GenBank/DDBJ whole genome shotgun (WGS) entry which is preliminary data.</text>
</comment>